<dbReference type="AlphaFoldDB" id="A0A812S3M7"/>
<feature type="non-terminal residue" evidence="2">
    <location>
        <position position="1"/>
    </location>
</feature>
<evidence type="ECO:0000313" key="2">
    <source>
        <dbReference type="EMBL" id="CAE7462259.1"/>
    </source>
</evidence>
<feature type="compositionally biased region" description="Basic and acidic residues" evidence="1">
    <location>
        <begin position="849"/>
        <end position="858"/>
    </location>
</feature>
<feature type="compositionally biased region" description="Basic and acidic residues" evidence="1">
    <location>
        <begin position="465"/>
        <end position="481"/>
    </location>
</feature>
<gene>
    <name evidence="2" type="ORF">SPIL2461_LOCUS11561</name>
</gene>
<proteinExistence type="predicted"/>
<comment type="caution">
    <text evidence="2">The sequence shown here is derived from an EMBL/GenBank/DDBJ whole genome shotgun (WGS) entry which is preliminary data.</text>
</comment>
<name>A0A812S3M7_SYMPI</name>
<reference evidence="2" key="1">
    <citation type="submission" date="2021-02" db="EMBL/GenBank/DDBJ databases">
        <authorList>
            <person name="Dougan E. K."/>
            <person name="Rhodes N."/>
            <person name="Thang M."/>
            <person name="Chan C."/>
        </authorList>
    </citation>
    <scope>NUCLEOTIDE SEQUENCE</scope>
</reference>
<feature type="region of interest" description="Disordered" evidence="1">
    <location>
        <begin position="416"/>
        <end position="505"/>
    </location>
</feature>
<dbReference type="Proteomes" id="UP000649617">
    <property type="component" value="Unassembled WGS sequence"/>
</dbReference>
<accession>A0A812S3M7</accession>
<dbReference type="OrthoDB" id="449659at2759"/>
<evidence type="ECO:0000313" key="3">
    <source>
        <dbReference type="Proteomes" id="UP000649617"/>
    </source>
</evidence>
<evidence type="ECO:0000256" key="1">
    <source>
        <dbReference type="SAM" id="MobiDB-lite"/>
    </source>
</evidence>
<dbReference type="EMBL" id="CAJNIZ010022518">
    <property type="protein sequence ID" value="CAE7462259.1"/>
    <property type="molecule type" value="Genomic_DNA"/>
</dbReference>
<keyword evidence="3" id="KW-1185">Reference proteome</keyword>
<organism evidence="2 3">
    <name type="scientific">Symbiodinium pilosum</name>
    <name type="common">Dinoflagellate</name>
    <dbReference type="NCBI Taxonomy" id="2952"/>
    <lineage>
        <taxon>Eukaryota</taxon>
        <taxon>Sar</taxon>
        <taxon>Alveolata</taxon>
        <taxon>Dinophyceae</taxon>
        <taxon>Suessiales</taxon>
        <taxon>Symbiodiniaceae</taxon>
        <taxon>Symbiodinium</taxon>
    </lineage>
</organism>
<protein>
    <submittedName>
        <fullName evidence="2">Uncharacterized protein</fullName>
    </submittedName>
</protein>
<feature type="non-terminal residue" evidence="2">
    <location>
        <position position="872"/>
    </location>
</feature>
<sequence length="872" mass="98235">RAERRRSDLPFGSEDVALIEPEPYYDSETFWWKVEQYQTTNERSTVPGKAFYCEQCRSHLLDSESLRNAQFGSYCPGCAFKEQWRQYPEVVSWDDWKRLEQNCAACAVYLYRNYFIDVGTGEAICDPASNIKNFIQHRATTSRSNLAKTVSSLGALRVPVNMAIEYCQQGRARHLGWGRALSYNGNVCYIAYYDPGNAAYAGFMNCLFTREEITEMCRGSPDPSEELLGDIIEIATGLLVVALRFPGMFPKWGGKHVIEACLRGIERSFHRYAAVESITLFPTQNRKRRRPADITPEEQQGIEELTPLISFNFFADPADRADEEGEAVQTQIPQPVEEPEYHAAPEEDPAVSIATGEEPEEEEGEQGDPLDGLGEAQLEVSELVRLDRTSLPEKTFVRPAVRLVITALSTVEFIRPPRHGSSQRSTDMEVDQVNEGDERIRDPPEGAGVPESHPPDAGRPVPTRTPRETVDGNETLSRDQRPPLPRIRPTTAAAEGRATVPSPTVEPVITTRPKAKARPSSSRWNRAATTTGVVELIYDQPCMATELVRAREGQDSVEIRDMGLASNEDVGHYVRRTIGEVVAIHPRRGDPLPQESENVSEYFHAAKGVFGGDLRVMPRRGGMFLSRCWEGCECFEDLPSRLEYDRIDRLMYGFNSLLRHKIGRFAYSVRFRNVSSFPTLECDEGGWVSVERDAFWQPTFANRSARGNPAEKSRRLRALMKANWAVGQRTQRFRLQFLGIKVCPLAGHIVSGEPGSSQPVSMETQIAELPSSRDTSFEDSNVYIGEDVWIRPWAVRATSGHSVDRYSAIRLEPTKIAYRPSLQVMQDLGGGFHSTSIRNIYGRHSPRRSPRDAAERPLRRFRTVGSSQPRYQ</sequence>
<feature type="region of interest" description="Disordered" evidence="1">
    <location>
        <begin position="839"/>
        <end position="872"/>
    </location>
</feature>